<dbReference type="KEGG" id="bgh:BDBG_08825"/>
<dbReference type="OrthoDB" id="5431239at2759"/>
<feature type="compositionally biased region" description="Polar residues" evidence="1">
    <location>
        <begin position="799"/>
        <end position="812"/>
    </location>
</feature>
<feature type="compositionally biased region" description="Polar residues" evidence="1">
    <location>
        <begin position="762"/>
        <end position="771"/>
    </location>
</feature>
<gene>
    <name evidence="2" type="ORF">BDBG_08825</name>
</gene>
<protein>
    <submittedName>
        <fullName evidence="2">Uncharacterized protein</fullName>
    </submittedName>
</protein>
<sequence length="866" mass="97575">MGRKVPMWDSSYPKFKIDHLKGPGDPTKLYNKTLEDYTSKASPSENLEKLFKHYGWGFEYSLAQHEDEAVFRHLVKIVYYMRDDLKPSQEDFEKCNSDAGPGLLRPECSALPFSLDHPPPANNVPMEYFRKAIFHFPYQSLERCPSAFPILPNASENHRIKHTQRRAMDNRLHGQGAAEDEHLDDILDCTIAAAYLLDAGCTKADRTPLNWHSTLKDQAKWFLELIYLDWGCDSDYHTLKRTPKLSPEARFEQVATVKHNITEMLGQDVIYKRKYKDRLIAAIWEGCTSSFHQFLVRYTHKPLHEGGIEMPSSTGCIPLSGISTDTTENTIQAQMARFFEELYVTKCYCNLSGLEMAPVSTHQLQRRFHELPLRLAFVTDPKTPPTSHTATEVTIEYYDWKCQRRRAKYRWLGGIYPIMSGNSFQYVLFWSDYKRHEKVDERNLRRYAPRECDWQIKMESFKYPEQSERVPLSGWQSGQPALLFYEKILVPEEINLRGVLQAAKHVVSSCQDSVIKHGEIQYPPGSSSQTIGVPAASPQRGIKHSTGYPKAAISSQPTNPQIIPPPKQPGPTKRGPPEGSRAQPAKATRALQYGDEALQYPGDSGPPRQGIQAAPEPLSHVSSHNRSGYQRLPQPHEDQVDRPSMPRAQMPPPPDYLGDAANIGPEFGRPNENVEFASPLKPLSPEYMPDSSRVPISQALEHGEVLDPLFPGMPSDPLDPHGLGLSVDDPPMSPFFTNYTQPMPGMSPQPGHAQPSPEHAGGQQTFSSQPASAIPPLPDIGPTTYAFPLENYFAGGRLPSSQQVQGEETFSPLQELFDMYPDEALLPQGPGTSRGPAKRKEPPEYEAEESGPREKRQRRGKSLKRK</sequence>
<accession>A0A179V008</accession>
<feature type="region of interest" description="Disordered" evidence="1">
    <location>
        <begin position="518"/>
        <end position="668"/>
    </location>
</feature>
<feature type="region of interest" description="Disordered" evidence="1">
    <location>
        <begin position="736"/>
        <end position="866"/>
    </location>
</feature>
<dbReference type="Proteomes" id="UP000002038">
    <property type="component" value="Unassembled WGS sequence"/>
</dbReference>
<evidence type="ECO:0000256" key="1">
    <source>
        <dbReference type="SAM" id="MobiDB-lite"/>
    </source>
</evidence>
<dbReference type="RefSeq" id="XP_031581036.1">
    <property type="nucleotide sequence ID" value="XM_031723745.1"/>
</dbReference>
<name>A0A179V008_BLAGS</name>
<keyword evidence="3" id="KW-1185">Reference proteome</keyword>
<evidence type="ECO:0000313" key="2">
    <source>
        <dbReference type="EMBL" id="OAT13666.1"/>
    </source>
</evidence>
<dbReference type="EMBL" id="GG657476">
    <property type="protein sequence ID" value="OAT13666.1"/>
    <property type="molecule type" value="Genomic_DNA"/>
</dbReference>
<organism evidence="2 3">
    <name type="scientific">Blastomyces gilchristii (strain SLH14081)</name>
    <name type="common">Blastomyces dermatitidis</name>
    <dbReference type="NCBI Taxonomy" id="559298"/>
    <lineage>
        <taxon>Eukaryota</taxon>
        <taxon>Fungi</taxon>
        <taxon>Dikarya</taxon>
        <taxon>Ascomycota</taxon>
        <taxon>Pezizomycotina</taxon>
        <taxon>Eurotiomycetes</taxon>
        <taxon>Eurotiomycetidae</taxon>
        <taxon>Onygenales</taxon>
        <taxon>Ajellomycetaceae</taxon>
        <taxon>Blastomyces</taxon>
    </lineage>
</organism>
<dbReference type="STRING" id="559298.A0A179V008"/>
<feature type="compositionally biased region" description="Basic residues" evidence="1">
    <location>
        <begin position="855"/>
        <end position="866"/>
    </location>
</feature>
<dbReference type="AlphaFoldDB" id="A0A179V008"/>
<evidence type="ECO:0000313" key="3">
    <source>
        <dbReference type="Proteomes" id="UP000002038"/>
    </source>
</evidence>
<proteinExistence type="predicted"/>
<dbReference type="VEuPathDB" id="FungiDB:BDBG_08825"/>
<dbReference type="GeneID" id="8501390"/>
<reference evidence="3" key="1">
    <citation type="journal article" date="2015" name="PLoS Genet.">
        <title>The dynamic genome and transcriptome of the human fungal pathogen Blastomyces and close relative Emmonsia.</title>
        <authorList>
            <person name="Munoz J.F."/>
            <person name="Gauthier G.M."/>
            <person name="Desjardins C.A."/>
            <person name="Gallo J.E."/>
            <person name="Holder J."/>
            <person name="Sullivan T.D."/>
            <person name="Marty A.J."/>
            <person name="Carmen J.C."/>
            <person name="Chen Z."/>
            <person name="Ding L."/>
            <person name="Gujja S."/>
            <person name="Magrini V."/>
            <person name="Misas E."/>
            <person name="Mitreva M."/>
            <person name="Priest M."/>
            <person name="Saif S."/>
            <person name="Whiston E.A."/>
            <person name="Young S."/>
            <person name="Zeng Q."/>
            <person name="Goldman W.E."/>
            <person name="Mardis E.R."/>
            <person name="Taylor J.W."/>
            <person name="McEwen J.G."/>
            <person name="Clay O.K."/>
            <person name="Klein B.S."/>
            <person name="Cuomo C.A."/>
        </authorList>
    </citation>
    <scope>NUCLEOTIDE SEQUENCE [LARGE SCALE GENOMIC DNA]</scope>
    <source>
        <strain evidence="3">SLH14081</strain>
    </source>
</reference>